<keyword evidence="7" id="KW-0479">Metal-binding</keyword>
<dbReference type="PROSITE" id="PS01155">
    <property type="entry name" value="ENDONUCLEASE_III_2"/>
    <property type="match status" value="1"/>
</dbReference>
<dbReference type="InterPro" id="IPR000445">
    <property type="entry name" value="HhH_motif"/>
</dbReference>
<accession>A0A0P0UQG2</accession>
<dbReference type="InterPro" id="IPR005760">
    <property type="entry name" value="A/G_AdeGlyc_MutY"/>
</dbReference>
<proteinExistence type="inferred from homology"/>
<dbReference type="NCBIfam" id="TIGR01084">
    <property type="entry name" value="mutY"/>
    <property type="match status" value="1"/>
</dbReference>
<dbReference type="SUPFAM" id="SSF48150">
    <property type="entry name" value="DNA-glycosylase"/>
    <property type="match status" value="1"/>
</dbReference>
<dbReference type="InterPro" id="IPR029119">
    <property type="entry name" value="MutY_C"/>
</dbReference>
<gene>
    <name evidence="16" type="primary">mutY</name>
    <name evidence="16" type="ORF">BSEPE_0023</name>
</gene>
<dbReference type="InterPro" id="IPR003265">
    <property type="entry name" value="HhH-GPD_domain"/>
</dbReference>
<dbReference type="Gene3D" id="3.90.79.10">
    <property type="entry name" value="Nucleoside Triphosphate Pyrophosphohydrolase"/>
    <property type="match status" value="1"/>
</dbReference>
<dbReference type="Pfam" id="PF00730">
    <property type="entry name" value="HhH-GPD"/>
    <property type="match status" value="1"/>
</dbReference>
<dbReference type="InterPro" id="IPR044298">
    <property type="entry name" value="MIG/MutY"/>
</dbReference>
<reference evidence="16 17" key="2">
    <citation type="journal article" date="2016" name="ISME J.">
        <title>Heterogeneous composition of key metabolic gene clusters in a vent mussel symbiont population.</title>
        <authorList>
            <person name="Ikuta T."/>
            <person name="Takaki Y."/>
            <person name="Nagai Y."/>
            <person name="Shimamura S."/>
            <person name="Tsuda M."/>
            <person name="Kawagucci S."/>
            <person name="Aoki Y."/>
            <person name="Inoue K."/>
            <person name="Teruya M."/>
            <person name="Satou K."/>
            <person name="Teruya K."/>
            <person name="Shimoji M."/>
            <person name="Tamotsu H."/>
            <person name="Hirano T."/>
            <person name="Maruyama T."/>
            <person name="Yoshida T."/>
        </authorList>
    </citation>
    <scope>NUCLEOTIDE SEQUENCE [LARGE SCALE GENOMIC DNA]</scope>
    <source>
        <strain evidence="16 17">Myojin Knoll</strain>
    </source>
</reference>
<dbReference type="RefSeq" id="WP_066042280.1">
    <property type="nucleotide sequence ID" value="NZ_AP013042.1"/>
</dbReference>
<reference evidence="16 17" key="1">
    <citation type="journal article" date="2000" name="Mar. Ecol. Prog. Ser.">
        <title>Phylogenetic characterization of endosymbionts in three hydrothermal vent mussels: influence on host distributions.</title>
        <authorList>
            <person name="Fujiwara Y."/>
            <person name="Takai K."/>
            <person name="Uematsu K."/>
            <person name="Tsuchida S."/>
            <person name="Hunt J.C."/>
            <person name="Hashimoto J."/>
        </authorList>
    </citation>
    <scope>NUCLEOTIDE SEQUENCE [LARGE SCALE GENOMIC DNA]</scope>
    <source>
        <strain evidence="16 17">Myojin Knoll</strain>
    </source>
</reference>
<dbReference type="PANTHER" id="PTHR42944">
    <property type="entry name" value="ADENINE DNA GLYCOSYLASE"/>
    <property type="match status" value="1"/>
</dbReference>
<evidence type="ECO:0000259" key="15">
    <source>
        <dbReference type="SMART" id="SM00478"/>
    </source>
</evidence>
<keyword evidence="8 14" id="KW-0227">DNA damage</keyword>
<dbReference type="SMART" id="SM00478">
    <property type="entry name" value="ENDO3c"/>
    <property type="match status" value="1"/>
</dbReference>
<dbReference type="Pfam" id="PF14815">
    <property type="entry name" value="NUDIX_4"/>
    <property type="match status" value="1"/>
</dbReference>
<feature type="domain" description="HhH-GPD" evidence="15">
    <location>
        <begin position="41"/>
        <end position="192"/>
    </location>
</feature>
<dbReference type="GO" id="GO:0046872">
    <property type="term" value="F:metal ion binding"/>
    <property type="evidence" value="ECO:0007669"/>
    <property type="project" value="UniProtKB-UniRule"/>
</dbReference>
<keyword evidence="12" id="KW-0234">DNA repair</keyword>
<name>A0A0P0UQG2_9GAMM</name>
<evidence type="ECO:0000256" key="7">
    <source>
        <dbReference type="ARBA" id="ARBA00022723"/>
    </source>
</evidence>
<dbReference type="PANTHER" id="PTHR42944:SF1">
    <property type="entry name" value="ADENINE DNA GLYCOSYLASE"/>
    <property type="match status" value="1"/>
</dbReference>
<comment type="cofactor">
    <cofactor evidence="14">
        <name>[4Fe-4S] cluster</name>
        <dbReference type="ChEBI" id="CHEBI:49883"/>
    </cofactor>
    <text evidence="14">Binds 1 [4Fe-4S] cluster.</text>
</comment>
<evidence type="ECO:0000256" key="9">
    <source>
        <dbReference type="ARBA" id="ARBA00022801"/>
    </source>
</evidence>
<evidence type="ECO:0000256" key="5">
    <source>
        <dbReference type="ARBA" id="ARBA00022023"/>
    </source>
</evidence>
<dbReference type="InterPro" id="IPR004036">
    <property type="entry name" value="Endonuclease-III-like_CS2"/>
</dbReference>
<dbReference type="AlphaFoldDB" id="A0A0P0UQG2"/>
<dbReference type="GO" id="GO:0032357">
    <property type="term" value="F:oxidized purine DNA binding"/>
    <property type="evidence" value="ECO:0007669"/>
    <property type="project" value="TreeGrafter"/>
</dbReference>
<evidence type="ECO:0000313" key="16">
    <source>
        <dbReference type="EMBL" id="BAS67053.1"/>
    </source>
</evidence>
<dbReference type="SUPFAM" id="SSF55811">
    <property type="entry name" value="Nudix"/>
    <property type="match status" value="1"/>
</dbReference>
<protein>
    <recommendedName>
        <fullName evidence="5 14">Adenine DNA glycosylase</fullName>
        <ecNumber evidence="4 14">3.2.2.31</ecNumber>
    </recommendedName>
</protein>
<evidence type="ECO:0000313" key="17">
    <source>
        <dbReference type="Proteomes" id="UP000067399"/>
    </source>
</evidence>
<dbReference type="FunFam" id="1.10.340.30:FF:000002">
    <property type="entry name" value="Adenine DNA glycosylase"/>
    <property type="match status" value="1"/>
</dbReference>
<dbReference type="Gene3D" id="1.10.1670.10">
    <property type="entry name" value="Helix-hairpin-Helix base-excision DNA repair enzymes (C-terminal)"/>
    <property type="match status" value="1"/>
</dbReference>
<dbReference type="CDD" id="cd03431">
    <property type="entry name" value="NUDIX_DNA_Glycosylase_C-MutY"/>
    <property type="match status" value="1"/>
</dbReference>
<sequence length="341" mass="38244">MHLIAKPLLKWFDQFGRHSLPWQASKNSPINPYFVWLSEIMLQQTQVTTVIGYFNNFIRHFPDLTALANADEDAVLAQWAGLGYYARARNLRKCAKIVVTQYQGEFPKEIKAMIALPGIGESTAGAILSISFGQNHAILDGNVKRVLARYHQVKGHYGQSTTLKDLWHLARQYTPDTRNADYTQAIMDLGATLCTRSKPDCANCPLAAHCQAKKHGTQSEYPNLKPKKIKPMRETAMLIYRNKSGGVYLEKRPEKGIWGGLWSLVECENDAKIIAKMIAEFDTSAHIQQKLPMIKHSFTHFHLMISPIIVACTNTSKSFQSIAELKVGLPAPVKKILAQLG</sequence>
<evidence type="ECO:0000256" key="14">
    <source>
        <dbReference type="RuleBase" id="RU365096"/>
    </source>
</evidence>
<keyword evidence="13 14" id="KW-0326">Glycosidase</keyword>
<dbReference type="CDD" id="cd00056">
    <property type="entry name" value="ENDO3c"/>
    <property type="match status" value="1"/>
</dbReference>
<comment type="function">
    <text evidence="2">Adenine glycosylase active on G-A mispairs. MutY also corrects error-prone DNA synthesis past GO lesions which are due to the oxidatively damaged form of guanine: 7,8-dihydro-8-oxoguanine (8-oxo-dGTP).</text>
</comment>
<dbReference type="GO" id="GO:0006298">
    <property type="term" value="P:mismatch repair"/>
    <property type="evidence" value="ECO:0007669"/>
    <property type="project" value="TreeGrafter"/>
</dbReference>
<evidence type="ECO:0000256" key="11">
    <source>
        <dbReference type="ARBA" id="ARBA00023014"/>
    </source>
</evidence>
<evidence type="ECO:0000256" key="13">
    <source>
        <dbReference type="ARBA" id="ARBA00023295"/>
    </source>
</evidence>
<dbReference type="InterPro" id="IPR023170">
    <property type="entry name" value="HhH_base_excis_C"/>
</dbReference>
<dbReference type="GO" id="GO:0035485">
    <property type="term" value="F:adenine/guanine mispair binding"/>
    <property type="evidence" value="ECO:0007669"/>
    <property type="project" value="TreeGrafter"/>
</dbReference>
<evidence type="ECO:0000256" key="2">
    <source>
        <dbReference type="ARBA" id="ARBA00002933"/>
    </source>
</evidence>
<keyword evidence="11" id="KW-0411">Iron-sulfur</keyword>
<dbReference type="Gene3D" id="1.10.340.30">
    <property type="entry name" value="Hypothetical protein, domain 2"/>
    <property type="match status" value="1"/>
</dbReference>
<dbReference type="EMBL" id="AP013042">
    <property type="protein sequence ID" value="BAS67053.1"/>
    <property type="molecule type" value="Genomic_DNA"/>
</dbReference>
<dbReference type="OrthoDB" id="9802365at2"/>
<evidence type="ECO:0000256" key="6">
    <source>
        <dbReference type="ARBA" id="ARBA00022485"/>
    </source>
</evidence>
<organism evidence="16 17">
    <name type="scientific">endosymbiont of Bathymodiolus septemdierum str. Myojin knoll</name>
    <dbReference type="NCBI Taxonomy" id="1303921"/>
    <lineage>
        <taxon>Bacteria</taxon>
        <taxon>Pseudomonadati</taxon>
        <taxon>Pseudomonadota</taxon>
        <taxon>Gammaproteobacteria</taxon>
        <taxon>sulfur-oxidizing symbionts</taxon>
    </lineage>
</organism>
<comment type="similarity">
    <text evidence="3 14">Belongs to the Nth/MutY family.</text>
</comment>
<dbReference type="GO" id="GO:0051539">
    <property type="term" value="F:4 iron, 4 sulfur cluster binding"/>
    <property type="evidence" value="ECO:0007669"/>
    <property type="project" value="UniProtKB-UniRule"/>
</dbReference>
<dbReference type="InterPro" id="IPR011257">
    <property type="entry name" value="DNA_glycosylase"/>
</dbReference>
<evidence type="ECO:0000256" key="12">
    <source>
        <dbReference type="ARBA" id="ARBA00023204"/>
    </source>
</evidence>
<evidence type="ECO:0000256" key="3">
    <source>
        <dbReference type="ARBA" id="ARBA00008343"/>
    </source>
</evidence>
<evidence type="ECO:0000256" key="1">
    <source>
        <dbReference type="ARBA" id="ARBA00000843"/>
    </source>
</evidence>
<keyword evidence="9 16" id="KW-0378">Hydrolase</keyword>
<dbReference type="GO" id="GO:0006284">
    <property type="term" value="P:base-excision repair"/>
    <property type="evidence" value="ECO:0007669"/>
    <property type="project" value="UniProtKB-UniRule"/>
</dbReference>
<dbReference type="GO" id="GO:0000701">
    <property type="term" value="F:purine-specific mismatch base pair DNA N-glycosylase activity"/>
    <property type="evidence" value="ECO:0007669"/>
    <property type="project" value="UniProtKB-EC"/>
</dbReference>
<evidence type="ECO:0000256" key="8">
    <source>
        <dbReference type="ARBA" id="ARBA00022763"/>
    </source>
</evidence>
<dbReference type="GO" id="GO:0034039">
    <property type="term" value="F:8-oxo-7,8-dihydroguanine DNA N-glycosylase activity"/>
    <property type="evidence" value="ECO:0007669"/>
    <property type="project" value="TreeGrafter"/>
</dbReference>
<dbReference type="KEGG" id="ebh:BSEPE_0023"/>
<keyword evidence="10 14" id="KW-0408">Iron</keyword>
<evidence type="ECO:0000256" key="4">
    <source>
        <dbReference type="ARBA" id="ARBA00012045"/>
    </source>
</evidence>
<dbReference type="InterPro" id="IPR015797">
    <property type="entry name" value="NUDIX_hydrolase-like_dom_sf"/>
</dbReference>
<dbReference type="EC" id="3.2.2.31" evidence="4 14"/>
<dbReference type="Proteomes" id="UP000067399">
    <property type="component" value="Chromosome"/>
</dbReference>
<evidence type="ECO:0000256" key="10">
    <source>
        <dbReference type="ARBA" id="ARBA00023004"/>
    </source>
</evidence>
<dbReference type="STRING" id="1303921.BSEPE_0023"/>
<comment type="catalytic activity">
    <reaction evidence="1 14">
        <text>Hydrolyzes free adenine bases from 7,8-dihydro-8-oxoguanine:adenine mismatched double-stranded DNA, leaving an apurinic site.</text>
        <dbReference type="EC" id="3.2.2.31"/>
    </reaction>
</comment>
<dbReference type="Pfam" id="PF00633">
    <property type="entry name" value="HHH"/>
    <property type="match status" value="1"/>
</dbReference>
<keyword evidence="6" id="KW-0004">4Fe-4S</keyword>
<keyword evidence="17" id="KW-1185">Reference proteome</keyword>